<gene>
    <name evidence="1" type="ORF">BO66DRAFT_106163</name>
</gene>
<evidence type="ECO:0000313" key="2">
    <source>
        <dbReference type="Proteomes" id="UP000249661"/>
    </source>
</evidence>
<accession>A0ACD1HLV6</accession>
<sequence>MGTGSGGCACVSCEGGILELLYSISMPVSRQNQALDWVHVYATNATMRRWPERFRGPSPEIPSLALPHNGSWGFSGNLCFDIPPVQAQYDAYRLVLVIVLGRAGGSRCSMLCFRAVAFPRCRSIDDEYYMGGPGALAKNIAKDKSAVESRLFYPGKWLKRRKTPGVLKRARELGGRSC</sequence>
<evidence type="ECO:0000313" key="1">
    <source>
        <dbReference type="EMBL" id="RAH74431.1"/>
    </source>
</evidence>
<dbReference type="Proteomes" id="UP000249661">
    <property type="component" value="Unassembled WGS sequence"/>
</dbReference>
<protein>
    <submittedName>
        <fullName evidence="1">Uncharacterized protein</fullName>
    </submittedName>
</protein>
<dbReference type="EMBL" id="KZ824935">
    <property type="protein sequence ID" value="RAH74431.1"/>
    <property type="molecule type" value="Genomic_DNA"/>
</dbReference>
<organism evidence="1 2">
    <name type="scientific">Aspergillus aculeatinus CBS 121060</name>
    <dbReference type="NCBI Taxonomy" id="1448322"/>
    <lineage>
        <taxon>Eukaryota</taxon>
        <taxon>Fungi</taxon>
        <taxon>Dikarya</taxon>
        <taxon>Ascomycota</taxon>
        <taxon>Pezizomycotina</taxon>
        <taxon>Eurotiomycetes</taxon>
        <taxon>Eurotiomycetidae</taxon>
        <taxon>Eurotiales</taxon>
        <taxon>Aspergillaceae</taxon>
        <taxon>Aspergillus</taxon>
        <taxon>Aspergillus subgen. Circumdati</taxon>
    </lineage>
</organism>
<reference evidence="1" key="1">
    <citation type="submission" date="2018-02" db="EMBL/GenBank/DDBJ databases">
        <title>The genomes of Aspergillus section Nigri reveals drivers in fungal speciation.</title>
        <authorList>
            <consortium name="DOE Joint Genome Institute"/>
            <person name="Vesth T.C."/>
            <person name="Nybo J."/>
            <person name="Theobald S."/>
            <person name="Brandl J."/>
            <person name="Frisvad J.C."/>
            <person name="Nielsen K.F."/>
            <person name="Lyhne E.K."/>
            <person name="Kogle M.E."/>
            <person name="Kuo A."/>
            <person name="Riley R."/>
            <person name="Clum A."/>
            <person name="Nolan M."/>
            <person name="Lipzen A."/>
            <person name="Salamov A."/>
            <person name="Henrissat B."/>
            <person name="Wiebenga A."/>
            <person name="De vries R.P."/>
            <person name="Grigoriev I.V."/>
            <person name="Mortensen U.H."/>
            <person name="Andersen M.R."/>
            <person name="Baker S.E."/>
        </authorList>
    </citation>
    <scope>NUCLEOTIDE SEQUENCE</scope>
    <source>
        <strain evidence="1">CBS 121060</strain>
    </source>
</reference>
<keyword evidence="2" id="KW-1185">Reference proteome</keyword>
<name>A0ACD1HLV6_9EURO</name>
<proteinExistence type="predicted"/>